<dbReference type="AlphaFoldDB" id="A0A7E5WDQ5"/>
<evidence type="ECO:0000259" key="2">
    <source>
        <dbReference type="Pfam" id="PF14949"/>
    </source>
</evidence>
<evidence type="ECO:0000313" key="3">
    <source>
        <dbReference type="Proteomes" id="UP000322000"/>
    </source>
</evidence>
<dbReference type="Pfam" id="PF14949">
    <property type="entry name" value="ARF7EP_C"/>
    <property type="match status" value="1"/>
</dbReference>
<reference evidence="4" key="1">
    <citation type="submission" date="2025-08" db="UniProtKB">
        <authorList>
            <consortium name="RefSeq"/>
        </authorList>
    </citation>
    <scope>IDENTIFICATION</scope>
</reference>
<dbReference type="InterPro" id="IPR029264">
    <property type="entry name" value="ARF7EP_C"/>
</dbReference>
<evidence type="ECO:0000313" key="4">
    <source>
        <dbReference type="RefSeq" id="XP_026738828.1"/>
    </source>
</evidence>
<gene>
    <name evidence="4" type="primary">LOC113501780</name>
</gene>
<accession>A0A7E5WDQ5</accession>
<protein>
    <submittedName>
        <fullName evidence="4">ARL14 effector protein isoform X1</fullName>
    </submittedName>
</protein>
<dbReference type="OrthoDB" id="5984406at2759"/>
<organism evidence="3 4">
    <name type="scientific">Trichoplusia ni</name>
    <name type="common">Cabbage looper</name>
    <dbReference type="NCBI Taxonomy" id="7111"/>
    <lineage>
        <taxon>Eukaryota</taxon>
        <taxon>Metazoa</taxon>
        <taxon>Ecdysozoa</taxon>
        <taxon>Arthropoda</taxon>
        <taxon>Hexapoda</taxon>
        <taxon>Insecta</taxon>
        <taxon>Pterygota</taxon>
        <taxon>Neoptera</taxon>
        <taxon>Endopterygota</taxon>
        <taxon>Lepidoptera</taxon>
        <taxon>Glossata</taxon>
        <taxon>Ditrysia</taxon>
        <taxon>Noctuoidea</taxon>
        <taxon>Noctuidae</taxon>
        <taxon>Plusiinae</taxon>
        <taxon>Trichoplusia</taxon>
    </lineage>
</organism>
<feature type="region of interest" description="Disordered" evidence="1">
    <location>
        <begin position="19"/>
        <end position="38"/>
    </location>
</feature>
<proteinExistence type="predicted"/>
<evidence type="ECO:0000256" key="1">
    <source>
        <dbReference type="SAM" id="MobiDB-lite"/>
    </source>
</evidence>
<dbReference type="InParanoid" id="A0A7E5WDQ5"/>
<dbReference type="Proteomes" id="UP000322000">
    <property type="component" value="Chromosome 16"/>
</dbReference>
<dbReference type="PANTHER" id="PTHR46536">
    <property type="entry name" value="ARL14 EFFECTOR PROTEIN"/>
    <property type="match status" value="1"/>
</dbReference>
<keyword evidence="3" id="KW-1185">Reference proteome</keyword>
<name>A0A7E5WDQ5_TRINI</name>
<dbReference type="FunCoup" id="A0A7E5WDQ5">
    <property type="interactions" value="5"/>
</dbReference>
<dbReference type="KEGG" id="tnl:113501780"/>
<feature type="domain" description="ARF7 effector protein C-terminal" evidence="2">
    <location>
        <begin position="56"/>
        <end position="147"/>
    </location>
</feature>
<dbReference type="GeneID" id="113501780"/>
<dbReference type="PANTHER" id="PTHR46536:SF3">
    <property type="entry name" value="ARF7 EFFECTOR PROTEIN C-TERMINAL DOMAIN-CONTAINING PROTEIN"/>
    <property type="match status" value="1"/>
</dbReference>
<sequence>MNEQSAFIINEESHEKIVKEDEEEKRKELKRKKTNARQRAYYQRQKDLKINAGIIKKTVPKSNAERQRKFRQHNAEKSYMYSKLCVRKSKNIYNERGLITVTGKDLCDCLDETCPGCHFPCSKCNSNKCGLECRVNRKWMYDKIEIEGNDFVVKNDYKHK</sequence>
<dbReference type="RefSeq" id="XP_026738828.1">
    <property type="nucleotide sequence ID" value="XM_026883027.1"/>
</dbReference>